<keyword evidence="3" id="KW-1185">Reference proteome</keyword>
<organism evidence="2 3">
    <name type="scientific">Streptomyces rishiriensis</name>
    <dbReference type="NCBI Taxonomy" id="68264"/>
    <lineage>
        <taxon>Bacteria</taxon>
        <taxon>Bacillati</taxon>
        <taxon>Actinomycetota</taxon>
        <taxon>Actinomycetes</taxon>
        <taxon>Kitasatosporales</taxon>
        <taxon>Streptomycetaceae</taxon>
        <taxon>Streptomyces</taxon>
    </lineage>
</organism>
<feature type="domain" description="Aminoglycoside phosphotransferase" evidence="1">
    <location>
        <begin position="144"/>
        <end position="200"/>
    </location>
</feature>
<sequence length="284" mass="31276">MWGSLAVIGRRSAKSRCRGLGCLGSVNRVAGEEVMQDDAHRRVVRIGDTVRRPVQPWTPSVHALLRHLEDVGFGYAPRPLGIDAEGREVLTFIKGDSGTAGWAKVVGEQGLRNFARLLRDYHDACAGFSPPSGATWSAGAGGPGDHEVVCHGDFGPWNVVWQGDQPVGIIDWDFAHPAPRLHDVAYALEYVAPFRDDAECLRWLRYPAPPDRRRRLEVFCNAYGLDATVGIVSAVIARQEDNADLVHRLAEQGCEPQATWVADGLLAELVDRIAWSRASRHLFE</sequence>
<evidence type="ECO:0000259" key="1">
    <source>
        <dbReference type="Pfam" id="PF01636"/>
    </source>
</evidence>
<dbReference type="Proteomes" id="UP001230654">
    <property type="component" value="Unassembled WGS sequence"/>
</dbReference>
<dbReference type="InterPro" id="IPR011009">
    <property type="entry name" value="Kinase-like_dom_sf"/>
</dbReference>
<gene>
    <name evidence="2" type="ORF">QF030_007666</name>
</gene>
<evidence type="ECO:0000313" key="2">
    <source>
        <dbReference type="EMBL" id="MDQ0585488.1"/>
    </source>
</evidence>
<dbReference type="EMBL" id="JAUSWV010000002">
    <property type="protein sequence ID" value="MDQ0585488.1"/>
    <property type="molecule type" value="Genomic_DNA"/>
</dbReference>
<name>A0ABU0P3H1_STRRH</name>
<dbReference type="Pfam" id="PF01636">
    <property type="entry name" value="APH"/>
    <property type="match status" value="1"/>
</dbReference>
<dbReference type="SUPFAM" id="SSF56112">
    <property type="entry name" value="Protein kinase-like (PK-like)"/>
    <property type="match status" value="1"/>
</dbReference>
<protein>
    <recommendedName>
        <fullName evidence="1">Aminoglycoside phosphotransferase domain-containing protein</fullName>
    </recommendedName>
</protein>
<evidence type="ECO:0000313" key="3">
    <source>
        <dbReference type="Proteomes" id="UP001230654"/>
    </source>
</evidence>
<proteinExistence type="predicted"/>
<dbReference type="InterPro" id="IPR002575">
    <property type="entry name" value="Aminoglycoside_PTrfase"/>
</dbReference>
<comment type="caution">
    <text evidence="2">The sequence shown here is derived from an EMBL/GenBank/DDBJ whole genome shotgun (WGS) entry which is preliminary data.</text>
</comment>
<dbReference type="Gene3D" id="3.90.1200.10">
    <property type="match status" value="1"/>
</dbReference>
<accession>A0ABU0P3H1</accession>
<reference evidence="2 3" key="1">
    <citation type="submission" date="2023-07" db="EMBL/GenBank/DDBJ databases">
        <title>Comparative genomics of wheat-associated soil bacteria to identify genetic determinants of phenazine resistance.</title>
        <authorList>
            <person name="Mouncey N."/>
        </authorList>
    </citation>
    <scope>NUCLEOTIDE SEQUENCE [LARGE SCALE GENOMIC DNA]</scope>
    <source>
        <strain evidence="2 3">B2I6</strain>
    </source>
</reference>